<dbReference type="EC" id="2.7.7.6" evidence="1"/>
<proteinExistence type="predicted"/>
<evidence type="ECO:0000256" key="2">
    <source>
        <dbReference type="ARBA" id="ARBA00022478"/>
    </source>
</evidence>
<dbReference type="PANTHER" id="PTHR19376:SF32">
    <property type="entry name" value="DNA-DIRECTED RNA POLYMERASE III SUBUNIT RPC1"/>
    <property type="match status" value="1"/>
</dbReference>
<dbReference type="EMBL" id="BARV01010640">
    <property type="protein sequence ID" value="GAI14741.1"/>
    <property type="molecule type" value="Genomic_DNA"/>
</dbReference>
<comment type="caution">
    <text evidence="6">The sequence shown here is derived from an EMBL/GenBank/DDBJ whole genome shotgun (WGS) entry which is preliminary data.</text>
</comment>
<accession>X1M9G0</accession>
<dbReference type="GO" id="GO:0000428">
    <property type="term" value="C:DNA-directed RNA polymerase complex"/>
    <property type="evidence" value="ECO:0007669"/>
    <property type="project" value="UniProtKB-KW"/>
</dbReference>
<protein>
    <recommendedName>
        <fullName evidence="1">DNA-directed RNA polymerase</fullName>
        <ecNumber evidence="1">2.7.7.6</ecNumber>
    </recommendedName>
</protein>
<dbReference type="GO" id="GO:0003899">
    <property type="term" value="F:DNA-directed RNA polymerase activity"/>
    <property type="evidence" value="ECO:0007669"/>
    <property type="project" value="UniProtKB-EC"/>
</dbReference>
<evidence type="ECO:0000256" key="1">
    <source>
        <dbReference type="ARBA" id="ARBA00012418"/>
    </source>
</evidence>
<reference evidence="6" key="1">
    <citation type="journal article" date="2014" name="Front. Microbiol.">
        <title>High frequency of phylogenetically diverse reductive dehalogenase-homologous genes in deep subseafloor sedimentary metagenomes.</title>
        <authorList>
            <person name="Kawai M."/>
            <person name="Futagami T."/>
            <person name="Toyoda A."/>
            <person name="Takaki Y."/>
            <person name="Nishi S."/>
            <person name="Hori S."/>
            <person name="Arai W."/>
            <person name="Tsubouchi T."/>
            <person name="Morono Y."/>
            <person name="Uchiyama I."/>
            <person name="Ito T."/>
            <person name="Fujiyama A."/>
            <person name="Inagaki F."/>
            <person name="Takami H."/>
        </authorList>
    </citation>
    <scope>NUCLEOTIDE SEQUENCE</scope>
    <source>
        <strain evidence="6">Expedition CK06-06</strain>
    </source>
</reference>
<keyword evidence="4" id="KW-0548">Nucleotidyltransferase</keyword>
<dbReference type="Gene3D" id="1.10.150.390">
    <property type="match status" value="1"/>
</dbReference>
<dbReference type="InterPro" id="IPR045867">
    <property type="entry name" value="DNA-dir_RpoC_beta_prime"/>
</dbReference>
<gene>
    <name evidence="6" type="ORF">S06H3_20528</name>
</gene>
<dbReference type="AlphaFoldDB" id="X1M9G0"/>
<evidence type="ECO:0000256" key="3">
    <source>
        <dbReference type="ARBA" id="ARBA00022679"/>
    </source>
</evidence>
<evidence type="ECO:0000313" key="6">
    <source>
        <dbReference type="EMBL" id="GAI14741.1"/>
    </source>
</evidence>
<organism evidence="6">
    <name type="scientific">marine sediment metagenome</name>
    <dbReference type="NCBI Taxonomy" id="412755"/>
    <lineage>
        <taxon>unclassified sequences</taxon>
        <taxon>metagenomes</taxon>
        <taxon>ecological metagenomes</taxon>
    </lineage>
</organism>
<keyword evidence="3" id="KW-0808">Transferase</keyword>
<sequence>MADIMTSTGGVQQVGRHGISGKKSSVLARAAFEITVPNLVSAAIRGETDPLKGVTENVIVGQSIPIGTGLVDLYMTTANREKKE</sequence>
<evidence type="ECO:0000256" key="4">
    <source>
        <dbReference type="ARBA" id="ARBA00022695"/>
    </source>
</evidence>
<evidence type="ECO:0000256" key="5">
    <source>
        <dbReference type="ARBA" id="ARBA00023163"/>
    </source>
</evidence>
<keyword evidence="2" id="KW-0240">DNA-directed RNA polymerase</keyword>
<dbReference type="GO" id="GO:0006351">
    <property type="term" value="P:DNA-templated transcription"/>
    <property type="evidence" value="ECO:0007669"/>
    <property type="project" value="InterPro"/>
</dbReference>
<name>X1M9G0_9ZZZZ</name>
<dbReference type="PANTHER" id="PTHR19376">
    <property type="entry name" value="DNA-DIRECTED RNA POLYMERASE"/>
    <property type="match status" value="1"/>
</dbReference>
<dbReference type="SUPFAM" id="SSF64484">
    <property type="entry name" value="beta and beta-prime subunits of DNA dependent RNA-polymerase"/>
    <property type="match status" value="1"/>
</dbReference>
<keyword evidence="5" id="KW-0804">Transcription</keyword>